<feature type="active site" description="Nucleophile" evidence="7">
    <location>
        <position position="117"/>
    </location>
</feature>
<evidence type="ECO:0000256" key="7">
    <source>
        <dbReference type="PROSITE-ProRule" id="PRU01373"/>
    </source>
</evidence>
<dbReference type="GO" id="GO:0071555">
    <property type="term" value="P:cell wall organization"/>
    <property type="evidence" value="ECO:0007669"/>
    <property type="project" value="UniProtKB-UniRule"/>
</dbReference>
<dbReference type="EMBL" id="CP066776">
    <property type="protein sequence ID" value="QQL46356.1"/>
    <property type="molecule type" value="Genomic_DNA"/>
</dbReference>
<sequence length="203" mass="22970">MKPELDAAGVAAGDPVFLRVFKESSEMELWMQPGGEGEYVLVKNYPVAKWSGELGPKLAEGDYQAPEGVYFTNRGSLNPFSKYHLSFNINYPNAYDKAHGRTGSFIMVHGSNVSIGCYAMTDPAIEEIYGLVEDALKNGQNEVSVHCFPFRMTPERLQKAAAMEGEQKWEEFWRDELVPVYEAFEDTRQPPVVRVEDKRYVVE</sequence>
<dbReference type="SUPFAM" id="SSF141523">
    <property type="entry name" value="L,D-transpeptidase catalytic domain-like"/>
    <property type="match status" value="1"/>
</dbReference>
<evidence type="ECO:0000313" key="9">
    <source>
        <dbReference type="EMBL" id="QQL46356.1"/>
    </source>
</evidence>
<name>A0A6B3LGV8_9BACT</name>
<organism evidence="9 10">
    <name type="scientific">Sulfuriroseicoccus oceanibius</name>
    <dbReference type="NCBI Taxonomy" id="2707525"/>
    <lineage>
        <taxon>Bacteria</taxon>
        <taxon>Pseudomonadati</taxon>
        <taxon>Verrucomicrobiota</taxon>
        <taxon>Verrucomicrobiia</taxon>
        <taxon>Verrucomicrobiales</taxon>
        <taxon>Verrucomicrobiaceae</taxon>
        <taxon>Sulfuriroseicoccus</taxon>
    </lineage>
</organism>
<accession>A0A6B3LGV8</accession>
<protein>
    <submittedName>
        <fullName evidence="9">Murein L,D-transpeptidase</fullName>
    </submittedName>
</protein>
<evidence type="ECO:0000256" key="1">
    <source>
        <dbReference type="ARBA" id="ARBA00004752"/>
    </source>
</evidence>
<evidence type="ECO:0000256" key="3">
    <source>
        <dbReference type="ARBA" id="ARBA00022679"/>
    </source>
</evidence>
<dbReference type="UniPathway" id="UPA00219"/>
<dbReference type="CDD" id="cd16913">
    <property type="entry name" value="YkuD_like"/>
    <property type="match status" value="1"/>
</dbReference>
<reference evidence="9 10" key="1">
    <citation type="submission" date="2020-12" db="EMBL/GenBank/DDBJ databases">
        <title>Sulforoseuscoccus oceanibium gen. nov., sp. nov., a representative of the phylum Verrucomicrobia with special cytoplasmic membrane, and proposal of Sulforoseuscoccusaceae fam. nov.</title>
        <authorList>
            <person name="Xi F."/>
        </authorList>
    </citation>
    <scope>NUCLEOTIDE SEQUENCE [LARGE SCALE GENOMIC DNA]</scope>
    <source>
        <strain evidence="9 10">T37</strain>
    </source>
</reference>
<dbReference type="KEGG" id="soa:G3M56_003495"/>
<dbReference type="GO" id="GO:0016740">
    <property type="term" value="F:transferase activity"/>
    <property type="evidence" value="ECO:0007669"/>
    <property type="project" value="UniProtKB-KW"/>
</dbReference>
<dbReference type="PANTHER" id="PTHR36699:SF1">
    <property type="entry name" value="L,D-TRANSPEPTIDASE YAFK-RELATED"/>
    <property type="match status" value="1"/>
</dbReference>
<feature type="domain" description="L,D-TPase catalytic" evidence="8">
    <location>
        <begin position="16"/>
        <end position="146"/>
    </location>
</feature>
<dbReference type="InterPro" id="IPR005490">
    <property type="entry name" value="LD_TPept_cat_dom"/>
</dbReference>
<dbReference type="AlphaFoldDB" id="A0A6B3LGV8"/>
<dbReference type="Pfam" id="PF03734">
    <property type="entry name" value="YkuD"/>
    <property type="match status" value="1"/>
</dbReference>
<comment type="pathway">
    <text evidence="1 7">Cell wall biogenesis; peptidoglycan biosynthesis.</text>
</comment>
<proteinExistence type="inferred from homology"/>
<keyword evidence="5 7" id="KW-0573">Peptidoglycan synthesis</keyword>
<dbReference type="PANTHER" id="PTHR36699">
    <property type="entry name" value="LD-TRANSPEPTIDASE"/>
    <property type="match status" value="1"/>
</dbReference>
<comment type="similarity">
    <text evidence="2">Belongs to the YkuD family.</text>
</comment>
<gene>
    <name evidence="9" type="ORF">G3M56_003495</name>
</gene>
<evidence type="ECO:0000256" key="4">
    <source>
        <dbReference type="ARBA" id="ARBA00022960"/>
    </source>
</evidence>
<feature type="active site" description="Proton donor/acceptor" evidence="7">
    <location>
        <position position="109"/>
    </location>
</feature>
<evidence type="ECO:0000313" key="10">
    <source>
        <dbReference type="Proteomes" id="UP000475117"/>
    </source>
</evidence>
<keyword evidence="6 7" id="KW-0961">Cell wall biogenesis/degradation</keyword>
<dbReference type="GO" id="GO:0004180">
    <property type="term" value="F:carboxypeptidase activity"/>
    <property type="evidence" value="ECO:0007669"/>
    <property type="project" value="UniProtKB-ARBA"/>
</dbReference>
<dbReference type="PROSITE" id="PS52029">
    <property type="entry name" value="LD_TPASE"/>
    <property type="match status" value="1"/>
</dbReference>
<keyword evidence="4 7" id="KW-0133">Cell shape</keyword>
<keyword evidence="3" id="KW-0808">Transferase</keyword>
<dbReference type="InterPro" id="IPR038063">
    <property type="entry name" value="Transpep_catalytic_dom"/>
</dbReference>
<evidence type="ECO:0000256" key="5">
    <source>
        <dbReference type="ARBA" id="ARBA00022984"/>
    </source>
</evidence>
<evidence type="ECO:0000259" key="8">
    <source>
        <dbReference type="PROSITE" id="PS52029"/>
    </source>
</evidence>
<evidence type="ECO:0000256" key="6">
    <source>
        <dbReference type="ARBA" id="ARBA00023316"/>
    </source>
</evidence>
<dbReference type="GO" id="GO:0008360">
    <property type="term" value="P:regulation of cell shape"/>
    <property type="evidence" value="ECO:0007669"/>
    <property type="project" value="UniProtKB-UniRule"/>
</dbReference>
<dbReference type="Proteomes" id="UP000475117">
    <property type="component" value="Chromosome"/>
</dbReference>
<dbReference type="GO" id="GO:0009252">
    <property type="term" value="P:peptidoglycan biosynthetic process"/>
    <property type="evidence" value="ECO:0007669"/>
    <property type="project" value="UniProtKB-UniPathway"/>
</dbReference>
<keyword evidence="10" id="KW-1185">Reference proteome</keyword>
<evidence type="ECO:0000256" key="2">
    <source>
        <dbReference type="ARBA" id="ARBA00005992"/>
    </source>
</evidence>